<evidence type="ECO:0000313" key="2">
    <source>
        <dbReference type="Proteomes" id="UP000276886"/>
    </source>
</evidence>
<dbReference type="AlphaFoldDB" id="A0A2V4PU50"/>
<name>A0A2V4PU50_PSESJ</name>
<evidence type="ECO:0000313" key="1">
    <source>
        <dbReference type="EMBL" id="RMO31120.1"/>
    </source>
</evidence>
<protein>
    <submittedName>
        <fullName evidence="1">Uncharacterized protein</fullName>
    </submittedName>
</protein>
<gene>
    <name evidence="1" type="ORF">ALQ44_01924</name>
</gene>
<dbReference type="Proteomes" id="UP000276886">
    <property type="component" value="Unassembled WGS sequence"/>
</dbReference>
<reference evidence="1 2" key="1">
    <citation type="submission" date="2018-08" db="EMBL/GenBank/DDBJ databases">
        <title>Recombination of ecologically and evolutionarily significant loci maintains genetic cohesion in the Pseudomonas syringae species complex.</title>
        <authorList>
            <person name="Dillon M."/>
            <person name="Thakur S."/>
            <person name="Almeida R.N.D."/>
            <person name="Weir B.S."/>
            <person name="Guttman D.S."/>
        </authorList>
    </citation>
    <scope>NUCLEOTIDE SEQUENCE [LARGE SCALE GENOMIC DNA]</scope>
    <source>
        <strain evidence="1 2">ICMP 2788</strain>
    </source>
</reference>
<sequence>MLTLLAQLVLFITAVMAGRVCAANGYRNAGIAAFLLLELGYLSMWFGSWWAAGALLIIGTVIVLKCQREGADMGRDQNAPKV</sequence>
<proteinExistence type="predicted"/>
<dbReference type="RefSeq" id="WP_003348803.1">
    <property type="nucleotide sequence ID" value="NZ_QJTX01000026.1"/>
</dbReference>
<comment type="caution">
    <text evidence="1">The sequence shown here is derived from an EMBL/GenBank/DDBJ whole genome shotgun (WGS) entry which is preliminary data.</text>
</comment>
<dbReference type="EMBL" id="RBPQ01000064">
    <property type="protein sequence ID" value="RMO31120.1"/>
    <property type="molecule type" value="Genomic_DNA"/>
</dbReference>
<accession>A0A2V4PU50</accession>
<organism evidence="1 2">
    <name type="scientific">Pseudomonas syringae pv. pisi</name>
    <dbReference type="NCBI Taxonomy" id="59510"/>
    <lineage>
        <taxon>Bacteria</taxon>
        <taxon>Pseudomonadati</taxon>
        <taxon>Pseudomonadota</taxon>
        <taxon>Gammaproteobacteria</taxon>
        <taxon>Pseudomonadales</taxon>
        <taxon>Pseudomonadaceae</taxon>
        <taxon>Pseudomonas</taxon>
        <taxon>Pseudomonas syringae</taxon>
    </lineage>
</organism>